<evidence type="ECO:0000313" key="2">
    <source>
        <dbReference type="Proteomes" id="UP001057402"/>
    </source>
</evidence>
<gene>
    <name evidence="1" type="ORF">MLD38_008958</name>
</gene>
<organism evidence="1 2">
    <name type="scientific">Melastoma candidum</name>
    <dbReference type="NCBI Taxonomy" id="119954"/>
    <lineage>
        <taxon>Eukaryota</taxon>
        <taxon>Viridiplantae</taxon>
        <taxon>Streptophyta</taxon>
        <taxon>Embryophyta</taxon>
        <taxon>Tracheophyta</taxon>
        <taxon>Spermatophyta</taxon>
        <taxon>Magnoliopsida</taxon>
        <taxon>eudicotyledons</taxon>
        <taxon>Gunneridae</taxon>
        <taxon>Pentapetalae</taxon>
        <taxon>rosids</taxon>
        <taxon>malvids</taxon>
        <taxon>Myrtales</taxon>
        <taxon>Melastomataceae</taxon>
        <taxon>Melastomatoideae</taxon>
        <taxon>Melastomateae</taxon>
        <taxon>Melastoma</taxon>
    </lineage>
</organism>
<sequence length="255" mass="28892">MFPLHQGGELLLRFSSDNDQPGGSQPHLPVGHPPFDSTNSTAGSASGMNHKACSRKLRGYVDKLVADSEAGGDPADRKRRHREVEKERRKEMAWLYSDLRSKLPQELRKRSTSDLMNEARNYISCMQSKVRDLYLRRDELKRIQDSSSLDCYLRNDTDVEVRSWEGGLQVMISRERRILASKALNVLSELDGLTVVSCIQTKANSTMLLTIHCEADSVDSKFDIPRIKRNLKEAMDCEGRRLCNEFNLGMDISAS</sequence>
<proteinExistence type="predicted"/>
<keyword evidence="2" id="KW-1185">Reference proteome</keyword>
<dbReference type="Proteomes" id="UP001057402">
    <property type="component" value="Chromosome 3"/>
</dbReference>
<name>A0ACB9RXF6_9MYRT</name>
<reference evidence="2" key="1">
    <citation type="journal article" date="2023" name="Front. Plant Sci.">
        <title>Chromosomal-level genome assembly of Melastoma candidum provides insights into trichome evolution.</title>
        <authorList>
            <person name="Zhong Y."/>
            <person name="Wu W."/>
            <person name="Sun C."/>
            <person name="Zou P."/>
            <person name="Liu Y."/>
            <person name="Dai S."/>
            <person name="Zhou R."/>
        </authorList>
    </citation>
    <scope>NUCLEOTIDE SEQUENCE [LARGE SCALE GENOMIC DNA]</scope>
</reference>
<dbReference type="EMBL" id="CM042882">
    <property type="protein sequence ID" value="KAI4383078.1"/>
    <property type="molecule type" value="Genomic_DNA"/>
</dbReference>
<protein>
    <submittedName>
        <fullName evidence="1">Uncharacterized protein</fullName>
    </submittedName>
</protein>
<evidence type="ECO:0000313" key="1">
    <source>
        <dbReference type="EMBL" id="KAI4383078.1"/>
    </source>
</evidence>
<comment type="caution">
    <text evidence="1">The sequence shown here is derived from an EMBL/GenBank/DDBJ whole genome shotgun (WGS) entry which is preliminary data.</text>
</comment>
<accession>A0ACB9RXF6</accession>